<dbReference type="Proteomes" id="UP000541955">
    <property type="component" value="Unassembled WGS sequence"/>
</dbReference>
<dbReference type="Gene3D" id="1.10.10.10">
    <property type="entry name" value="Winged helix-like DNA-binding domain superfamily/Winged helix DNA-binding domain"/>
    <property type="match status" value="1"/>
</dbReference>
<proteinExistence type="predicted"/>
<comment type="caution">
    <text evidence="1">The sequence shown here is derived from an EMBL/GenBank/DDBJ whole genome shotgun (WGS) entry which is preliminary data.</text>
</comment>
<organism evidence="1 2">
    <name type="scientific">Listeria booriae</name>
    <dbReference type="NCBI Taxonomy" id="1552123"/>
    <lineage>
        <taxon>Bacteria</taxon>
        <taxon>Bacillati</taxon>
        <taxon>Bacillota</taxon>
        <taxon>Bacilli</taxon>
        <taxon>Bacillales</taxon>
        <taxon>Listeriaceae</taxon>
        <taxon>Listeria</taxon>
    </lineage>
</organism>
<sequence length="196" mass="23020">MERILNLSGIEHEIKKNQSIVIPIGKRLFIQSGYLVECFNEQWLRFIGPRTITKVCSLPHITYLGIAKKNKLIEMEQTMLTDKLHEWDCVNDHSDTRETIDLIAQNYYARHFPANKRAIIFWKNIAEDIGIHQGEDCVVPNILIQNNIADCLGISREYLNSIQQSFTKKNMMSKENGKIILKNWSCWCRMYQEIFR</sequence>
<dbReference type="InterPro" id="IPR036388">
    <property type="entry name" value="WH-like_DNA-bd_sf"/>
</dbReference>
<evidence type="ECO:0000313" key="1">
    <source>
        <dbReference type="EMBL" id="MBC1561556.1"/>
    </source>
</evidence>
<dbReference type="EMBL" id="JAARRW010000002">
    <property type="protein sequence ID" value="MBC1561556.1"/>
    <property type="molecule type" value="Genomic_DNA"/>
</dbReference>
<evidence type="ECO:0000313" key="2">
    <source>
        <dbReference type="Proteomes" id="UP000541955"/>
    </source>
</evidence>
<dbReference type="SUPFAM" id="SSF46785">
    <property type="entry name" value="Winged helix' DNA-binding domain"/>
    <property type="match status" value="1"/>
</dbReference>
<dbReference type="RefSeq" id="WP_185428910.1">
    <property type="nucleotide sequence ID" value="NZ_JAARRW010000002.1"/>
</dbReference>
<reference evidence="1 2" key="1">
    <citation type="submission" date="2020-03" db="EMBL/GenBank/DDBJ databases">
        <title>Soil Listeria distribution.</title>
        <authorList>
            <person name="Liao J."/>
            <person name="Wiedmann M."/>
        </authorList>
    </citation>
    <scope>NUCLEOTIDE SEQUENCE [LARGE SCALE GENOMIC DNA]</scope>
    <source>
        <strain evidence="1 2">FSL L7-1387</strain>
    </source>
</reference>
<protein>
    <submittedName>
        <fullName evidence="1">Uncharacterized protein</fullName>
    </submittedName>
</protein>
<gene>
    <name evidence="1" type="ORF">HB902_05700</name>
</gene>
<name>A0A7X0XIC1_9LIST</name>
<accession>A0A7X0XIC1</accession>
<dbReference type="AlphaFoldDB" id="A0A7X0XIC1"/>
<dbReference type="InterPro" id="IPR036390">
    <property type="entry name" value="WH_DNA-bd_sf"/>
</dbReference>